<feature type="region of interest" description="Disordered" evidence="1">
    <location>
        <begin position="301"/>
        <end position="325"/>
    </location>
</feature>
<evidence type="ECO:0000313" key="3">
    <source>
        <dbReference type="EMBL" id="KAL0578803.1"/>
    </source>
</evidence>
<name>A0ABR3FTI7_9AGAR</name>
<organism evidence="3 4">
    <name type="scientific">Marasmius crinis-equi</name>
    <dbReference type="NCBI Taxonomy" id="585013"/>
    <lineage>
        <taxon>Eukaryota</taxon>
        <taxon>Fungi</taxon>
        <taxon>Dikarya</taxon>
        <taxon>Basidiomycota</taxon>
        <taxon>Agaricomycotina</taxon>
        <taxon>Agaricomycetes</taxon>
        <taxon>Agaricomycetidae</taxon>
        <taxon>Agaricales</taxon>
        <taxon>Marasmiineae</taxon>
        <taxon>Marasmiaceae</taxon>
        <taxon>Marasmius</taxon>
    </lineage>
</organism>
<evidence type="ECO:0000256" key="2">
    <source>
        <dbReference type="SAM" id="Phobius"/>
    </source>
</evidence>
<protein>
    <submittedName>
        <fullName evidence="3">Uncharacterized protein</fullName>
    </submittedName>
</protein>
<keyword evidence="4" id="KW-1185">Reference proteome</keyword>
<accession>A0ABR3FTI7</accession>
<dbReference type="Proteomes" id="UP001465976">
    <property type="component" value="Unassembled WGS sequence"/>
</dbReference>
<proteinExistence type="predicted"/>
<keyword evidence="2" id="KW-0812">Transmembrane</keyword>
<reference evidence="3 4" key="1">
    <citation type="submission" date="2024-02" db="EMBL/GenBank/DDBJ databases">
        <title>A draft genome for the cacao thread blight pathogen Marasmius crinis-equi.</title>
        <authorList>
            <person name="Cohen S.P."/>
            <person name="Baruah I.K."/>
            <person name="Amoako-Attah I."/>
            <person name="Bukari Y."/>
            <person name="Meinhardt L.W."/>
            <person name="Bailey B.A."/>
        </authorList>
    </citation>
    <scope>NUCLEOTIDE SEQUENCE [LARGE SCALE GENOMIC DNA]</scope>
    <source>
        <strain evidence="3 4">GH-76</strain>
    </source>
</reference>
<evidence type="ECO:0000256" key="1">
    <source>
        <dbReference type="SAM" id="MobiDB-lite"/>
    </source>
</evidence>
<evidence type="ECO:0000313" key="4">
    <source>
        <dbReference type="Proteomes" id="UP001465976"/>
    </source>
</evidence>
<dbReference type="EMBL" id="JBAHYK010000084">
    <property type="protein sequence ID" value="KAL0578803.1"/>
    <property type="molecule type" value="Genomic_DNA"/>
</dbReference>
<keyword evidence="2" id="KW-0472">Membrane</keyword>
<gene>
    <name evidence="3" type="ORF">V5O48_003215</name>
</gene>
<dbReference type="Gene3D" id="2.60.120.260">
    <property type="entry name" value="Galactose-binding domain-like"/>
    <property type="match status" value="2"/>
</dbReference>
<comment type="caution">
    <text evidence="3">The sequence shown here is derived from an EMBL/GenBank/DDBJ whole genome shotgun (WGS) entry which is preliminary data.</text>
</comment>
<feature type="compositionally biased region" description="Low complexity" evidence="1">
    <location>
        <begin position="303"/>
        <end position="325"/>
    </location>
</feature>
<keyword evidence="2" id="KW-1133">Transmembrane helix</keyword>
<sequence>MSATPVTTPLIVDDFDAILNYTDHTAWTTPDPWSSDYNPASPEWVRGTWHRTEVVGDRSAVQLKFLGPSISVYGHAGPSYGSYAITIDDKVTLTRTAYAATNASLPYALYSTTNLTNTAHTLTLHNLGKQGTDAGGNALLFDFISVPIVLGAGDVRNETLEETDTRIKYSGSWGSNQSGNFSGGGSTFTNDDASFELTFNASTIYILGDKKNDHGLYTVQLDSNPPETFNGISGCSGVFGTGCEQQVPSLKYFASNLAEGEHKVVLKNVRGNPTGEQGINGTFFDLDSIVLTVPDKYPPALNSSSSSSGSSNHSSSTGANSPSGGSATSFNGSSYVAPMSMSVFWGWTLLAVLFAHGFRRRV</sequence>
<feature type="transmembrane region" description="Helical" evidence="2">
    <location>
        <begin position="335"/>
        <end position="358"/>
    </location>
</feature>